<dbReference type="Proteomes" id="UP001595912">
    <property type="component" value="Unassembled WGS sequence"/>
</dbReference>
<keyword evidence="3" id="KW-1185">Reference proteome</keyword>
<gene>
    <name evidence="2" type="ORF">ACFPIJ_39225</name>
</gene>
<comment type="caution">
    <text evidence="2">The sequence shown here is derived from an EMBL/GenBank/DDBJ whole genome shotgun (WGS) entry which is preliminary data.</text>
</comment>
<dbReference type="RefSeq" id="WP_380123167.1">
    <property type="nucleotide sequence ID" value="NZ_JBHSIU010000054.1"/>
</dbReference>
<keyword evidence="1" id="KW-0472">Membrane</keyword>
<protein>
    <submittedName>
        <fullName evidence="2">Uncharacterized protein</fullName>
    </submittedName>
</protein>
<evidence type="ECO:0000256" key="1">
    <source>
        <dbReference type="SAM" id="Phobius"/>
    </source>
</evidence>
<keyword evidence="1" id="KW-0812">Transmembrane</keyword>
<evidence type="ECO:0000313" key="3">
    <source>
        <dbReference type="Proteomes" id="UP001595912"/>
    </source>
</evidence>
<organism evidence="2 3">
    <name type="scientific">Dactylosporangium cerinum</name>
    <dbReference type="NCBI Taxonomy" id="1434730"/>
    <lineage>
        <taxon>Bacteria</taxon>
        <taxon>Bacillati</taxon>
        <taxon>Actinomycetota</taxon>
        <taxon>Actinomycetes</taxon>
        <taxon>Micromonosporales</taxon>
        <taxon>Micromonosporaceae</taxon>
        <taxon>Dactylosporangium</taxon>
    </lineage>
</organism>
<keyword evidence="1" id="KW-1133">Transmembrane helix</keyword>
<accession>A0ABV9W678</accession>
<sequence>MADAAVFVPLVFFGVLLVPALPRWGAALIAGAVGAVFVPVVVSWRTARADR</sequence>
<reference evidence="3" key="1">
    <citation type="journal article" date="2019" name="Int. J. Syst. Evol. Microbiol.">
        <title>The Global Catalogue of Microorganisms (GCM) 10K type strain sequencing project: providing services to taxonomists for standard genome sequencing and annotation.</title>
        <authorList>
            <consortium name="The Broad Institute Genomics Platform"/>
            <consortium name="The Broad Institute Genome Sequencing Center for Infectious Disease"/>
            <person name="Wu L."/>
            <person name="Ma J."/>
        </authorList>
    </citation>
    <scope>NUCLEOTIDE SEQUENCE [LARGE SCALE GENOMIC DNA]</scope>
    <source>
        <strain evidence="3">CGMCC 4.7152</strain>
    </source>
</reference>
<proteinExistence type="predicted"/>
<evidence type="ECO:0000313" key="2">
    <source>
        <dbReference type="EMBL" id="MFC5003844.1"/>
    </source>
</evidence>
<feature type="transmembrane region" description="Helical" evidence="1">
    <location>
        <begin position="27"/>
        <end position="47"/>
    </location>
</feature>
<name>A0ABV9W678_9ACTN</name>
<dbReference type="EMBL" id="JBHSIU010000054">
    <property type="protein sequence ID" value="MFC5003844.1"/>
    <property type="molecule type" value="Genomic_DNA"/>
</dbReference>